<feature type="compositionally biased region" description="Basic and acidic residues" evidence="1">
    <location>
        <begin position="17"/>
        <end position="30"/>
    </location>
</feature>
<dbReference type="AlphaFoldDB" id="A0A2P2PNH1"/>
<accession>A0A2P2PNH1</accession>
<reference evidence="2" key="1">
    <citation type="submission" date="2018-02" db="EMBL/GenBank/DDBJ databases">
        <title>Rhizophora mucronata_Transcriptome.</title>
        <authorList>
            <person name="Meera S.P."/>
            <person name="Sreeshan A."/>
            <person name="Augustine A."/>
        </authorList>
    </citation>
    <scope>NUCLEOTIDE SEQUENCE</scope>
    <source>
        <tissue evidence="2">Leaf</tissue>
    </source>
</reference>
<feature type="compositionally biased region" description="Basic residues" evidence="1">
    <location>
        <begin position="1"/>
        <end position="10"/>
    </location>
</feature>
<evidence type="ECO:0000256" key="1">
    <source>
        <dbReference type="SAM" id="MobiDB-lite"/>
    </source>
</evidence>
<name>A0A2P2PNH1_RHIMU</name>
<sequence length="30" mass="3764">MLQRIQRNHRWCGQSQGDHRWKENTVTRNQ</sequence>
<evidence type="ECO:0000313" key="2">
    <source>
        <dbReference type="EMBL" id="MBX56235.1"/>
    </source>
</evidence>
<organism evidence="2">
    <name type="scientific">Rhizophora mucronata</name>
    <name type="common">Asiatic mangrove</name>
    <dbReference type="NCBI Taxonomy" id="61149"/>
    <lineage>
        <taxon>Eukaryota</taxon>
        <taxon>Viridiplantae</taxon>
        <taxon>Streptophyta</taxon>
        <taxon>Embryophyta</taxon>
        <taxon>Tracheophyta</taxon>
        <taxon>Spermatophyta</taxon>
        <taxon>Magnoliopsida</taxon>
        <taxon>eudicotyledons</taxon>
        <taxon>Gunneridae</taxon>
        <taxon>Pentapetalae</taxon>
        <taxon>rosids</taxon>
        <taxon>fabids</taxon>
        <taxon>Malpighiales</taxon>
        <taxon>Rhizophoraceae</taxon>
        <taxon>Rhizophora</taxon>
    </lineage>
</organism>
<dbReference type="EMBL" id="GGEC01075751">
    <property type="protein sequence ID" value="MBX56235.1"/>
    <property type="molecule type" value="Transcribed_RNA"/>
</dbReference>
<proteinExistence type="predicted"/>
<protein>
    <submittedName>
        <fullName evidence="2">S-adenosylmethionine decarboxylase proenzyme</fullName>
    </submittedName>
</protein>
<feature type="region of interest" description="Disordered" evidence="1">
    <location>
        <begin position="1"/>
        <end position="30"/>
    </location>
</feature>